<name>A0A0J8B064_BETVV</name>
<dbReference type="Gramene" id="KMS94399">
    <property type="protein sequence ID" value="KMS94399"/>
    <property type="gene ID" value="BVRB_021800"/>
</dbReference>
<proteinExistence type="predicted"/>
<gene>
    <name evidence="1" type="ORF">BVRB_021800</name>
</gene>
<organism evidence="1 2">
    <name type="scientific">Beta vulgaris subsp. vulgaris</name>
    <name type="common">Beet</name>
    <dbReference type="NCBI Taxonomy" id="3555"/>
    <lineage>
        <taxon>Eukaryota</taxon>
        <taxon>Viridiplantae</taxon>
        <taxon>Streptophyta</taxon>
        <taxon>Embryophyta</taxon>
        <taxon>Tracheophyta</taxon>
        <taxon>Spermatophyta</taxon>
        <taxon>Magnoliopsida</taxon>
        <taxon>eudicotyledons</taxon>
        <taxon>Gunneridae</taxon>
        <taxon>Pentapetalae</taxon>
        <taxon>Caryophyllales</taxon>
        <taxon>Chenopodiaceae</taxon>
        <taxon>Betoideae</taxon>
        <taxon>Beta</taxon>
    </lineage>
</organism>
<protein>
    <submittedName>
        <fullName evidence="1">Uncharacterized protein</fullName>
    </submittedName>
</protein>
<reference evidence="1 2" key="1">
    <citation type="journal article" date="2014" name="Nature">
        <title>The genome of the recently domesticated crop plant sugar beet (Beta vulgaris).</title>
        <authorList>
            <person name="Dohm J.C."/>
            <person name="Minoche A.E."/>
            <person name="Holtgrawe D."/>
            <person name="Capella-Gutierrez S."/>
            <person name="Zakrzewski F."/>
            <person name="Tafer H."/>
            <person name="Rupp O."/>
            <person name="Sorensen T.R."/>
            <person name="Stracke R."/>
            <person name="Reinhardt R."/>
            <person name="Goesmann A."/>
            <person name="Kraft T."/>
            <person name="Schulz B."/>
            <person name="Stadler P.F."/>
            <person name="Schmidt T."/>
            <person name="Gabaldon T."/>
            <person name="Lehrach H."/>
            <person name="Weisshaar B."/>
            <person name="Himmelbauer H."/>
        </authorList>
    </citation>
    <scope>NUCLEOTIDE SEQUENCE [LARGE SCALE GENOMIC DNA]</scope>
    <source>
        <tissue evidence="1">Taproot</tissue>
    </source>
</reference>
<keyword evidence="2" id="KW-1185">Reference proteome</keyword>
<evidence type="ECO:0000313" key="1">
    <source>
        <dbReference type="EMBL" id="KMS94399.1"/>
    </source>
</evidence>
<sequence>MKDGGTIGGRHTRPDVSFDNDISMVEQRDDRFLLDLGGLFTSGTFQTTNNIGNEAHGLERLERAIPFRSAHVISWTQNGQMR</sequence>
<accession>A0A0J8B064</accession>
<dbReference type="Proteomes" id="UP000035740">
    <property type="component" value="Unassembled WGS sequence"/>
</dbReference>
<dbReference type="AlphaFoldDB" id="A0A0J8B064"/>
<dbReference type="EMBL" id="KQ093689">
    <property type="protein sequence ID" value="KMS94399.1"/>
    <property type="molecule type" value="Genomic_DNA"/>
</dbReference>
<evidence type="ECO:0000313" key="2">
    <source>
        <dbReference type="Proteomes" id="UP000035740"/>
    </source>
</evidence>